<evidence type="ECO:0000256" key="1">
    <source>
        <dbReference type="ARBA" id="ARBA00007867"/>
    </source>
</evidence>
<comment type="caution">
    <text evidence="7">The sequence shown here is derived from an EMBL/GenBank/DDBJ whole genome shotgun (WGS) entry which is preliminary data.</text>
</comment>
<dbReference type="RefSeq" id="WP_008526946.1">
    <property type="nucleotide sequence ID" value="NZ_AFNT02000003.1"/>
</dbReference>
<dbReference type="CDD" id="cd02440">
    <property type="entry name" value="AdoMet_MTases"/>
    <property type="match status" value="1"/>
</dbReference>
<feature type="transmembrane region" description="Helical" evidence="5">
    <location>
        <begin position="207"/>
        <end position="227"/>
    </location>
</feature>
<dbReference type="EC" id="2.5.1.16" evidence="7"/>
<dbReference type="InterPro" id="IPR029063">
    <property type="entry name" value="SAM-dependent_MTases_sf"/>
</dbReference>
<keyword evidence="5" id="KW-1133">Transmembrane helix</keyword>
<reference evidence="7 8" key="2">
    <citation type="journal article" date="2013" name="PLoS ONE">
        <title>INDIGO - INtegrated Data Warehouse of MIcrobial GenOmes with Examples from the Red Sea Extremophiles.</title>
        <authorList>
            <person name="Alam I."/>
            <person name="Antunes A."/>
            <person name="Kamau A.A."/>
            <person name="Ba Alawi W."/>
            <person name="Kalkatawi M."/>
            <person name="Stingl U."/>
            <person name="Bajic V.B."/>
        </authorList>
    </citation>
    <scope>NUCLEOTIDE SEQUENCE [LARGE SCALE GENOMIC DNA]</scope>
    <source>
        <strain evidence="7 8">SARL4B</strain>
    </source>
</reference>
<evidence type="ECO:0000313" key="8">
    <source>
        <dbReference type="Proteomes" id="UP000003861"/>
    </source>
</evidence>
<dbReference type="Gene3D" id="3.40.50.150">
    <property type="entry name" value="Vaccinia Virus protein VP39"/>
    <property type="match status" value="1"/>
</dbReference>
<comment type="similarity">
    <text evidence="1">Belongs to the spermidine/spermine synthase family.</text>
</comment>
<evidence type="ECO:0000256" key="4">
    <source>
        <dbReference type="PROSITE-ProRule" id="PRU00354"/>
    </source>
</evidence>
<keyword evidence="2 4" id="KW-0808">Transferase</keyword>
<feature type="transmembrane region" description="Helical" evidence="5">
    <location>
        <begin position="44"/>
        <end position="64"/>
    </location>
</feature>
<feature type="transmembrane region" description="Helical" evidence="5">
    <location>
        <begin position="150"/>
        <end position="169"/>
    </location>
</feature>
<feature type="transmembrane region" description="Helical" evidence="5">
    <location>
        <begin position="76"/>
        <end position="95"/>
    </location>
</feature>
<proteinExistence type="inferred from homology"/>
<dbReference type="GO" id="GO:0006596">
    <property type="term" value="P:polyamine biosynthetic process"/>
    <property type="evidence" value="ECO:0007669"/>
    <property type="project" value="UniProtKB-UniRule"/>
</dbReference>
<evidence type="ECO:0000256" key="3">
    <source>
        <dbReference type="ARBA" id="ARBA00023115"/>
    </source>
</evidence>
<dbReference type="GO" id="GO:0010487">
    <property type="term" value="F:thermospermine synthase activity"/>
    <property type="evidence" value="ECO:0007669"/>
    <property type="project" value="TreeGrafter"/>
</dbReference>
<name>F7PMJ7_9EURY</name>
<dbReference type="PANTHER" id="PTHR43317">
    <property type="entry name" value="THERMOSPERMINE SYNTHASE ACAULIS5"/>
    <property type="match status" value="1"/>
</dbReference>
<feature type="transmembrane region" description="Helical" evidence="5">
    <location>
        <begin position="175"/>
        <end position="195"/>
    </location>
</feature>
<protein>
    <submittedName>
        <fullName evidence="7">Spermine synthase protein</fullName>
        <ecNumber evidence="7">2.5.1.16</ecNumber>
    </submittedName>
</protein>
<dbReference type="Pfam" id="PF01564">
    <property type="entry name" value="Spermine_synth"/>
    <property type="match status" value="1"/>
</dbReference>
<feature type="active site" description="Proton acceptor" evidence="4">
    <location>
        <position position="367"/>
    </location>
</feature>
<dbReference type="PROSITE" id="PS51006">
    <property type="entry name" value="PABS_2"/>
    <property type="match status" value="1"/>
</dbReference>
<evidence type="ECO:0000256" key="2">
    <source>
        <dbReference type="ARBA" id="ARBA00022679"/>
    </source>
</evidence>
<organism evidence="7 8">
    <name type="scientific">Halorhabdus tiamatea SARL4B</name>
    <dbReference type="NCBI Taxonomy" id="1033806"/>
    <lineage>
        <taxon>Archaea</taxon>
        <taxon>Methanobacteriati</taxon>
        <taxon>Methanobacteriota</taxon>
        <taxon>Stenosarchaea group</taxon>
        <taxon>Halobacteria</taxon>
        <taxon>Halobacteriales</taxon>
        <taxon>Haloarculaceae</taxon>
        <taxon>Halorhabdus</taxon>
    </lineage>
</organism>
<sequence length="520" mass="56897">MSVHDYVSSPLTRVEFAVLMSGIASMGLEILAGRMITPAYGSSIFTWGSIIGVFLTALSLGYWVGGKRASSRASRGRLAGVLSASAAYVAFVIFMQGPILDAGLVVDIPPQYSPLIPVTLLFGPPIYILGFISPYGAHLSQKEDIGEASGHVYALGTIGSIIGTFWTTFHLVPAYSINMIAFIFGVLLLLSAAILAYDDISLKSASIAAVVAVLLISSLVVPSAVVATPGQTIHEEQSTYQQITVAQEGEIRTLYSDGQPHSAMNMSSPDTHVLSYSRYLRLPWLMADESDQIDRVLIIGGGGFTSSRRIVANSNATVDVVEIDPTMIEVSKEYFHLNESDQLNVINAPGRRYLRNTNRTYDMIVMDAYKKTEVPFQLTTVEFMELASDHLSENGFMHVNLISSQTGAASQIYKSEYRSMNKVFPQVYSFPTEGNVSEIQNIELIATKNATRISQSELQHRNRDRTIGINLSSEIERYKIDIDTEGAKALRDDWAPVDHLMSPMIGRTIQPSTVNETNSP</sequence>
<gene>
    <name evidence="7" type="ORF">HLRTI_000439</name>
</gene>
<dbReference type="SUPFAM" id="SSF53335">
    <property type="entry name" value="S-adenosyl-L-methionine-dependent methyltransferases"/>
    <property type="match status" value="1"/>
</dbReference>
<dbReference type="InterPro" id="IPR030374">
    <property type="entry name" value="PABS"/>
</dbReference>
<evidence type="ECO:0000256" key="5">
    <source>
        <dbReference type="SAM" id="Phobius"/>
    </source>
</evidence>
<accession>F7PMJ7</accession>
<feature type="domain" description="PABS" evidence="6">
    <location>
        <begin position="217"/>
        <end position="455"/>
    </location>
</feature>
<dbReference type="PANTHER" id="PTHR43317:SF1">
    <property type="entry name" value="THERMOSPERMINE SYNTHASE ACAULIS5"/>
    <property type="match status" value="1"/>
</dbReference>
<keyword evidence="5" id="KW-0472">Membrane</keyword>
<keyword evidence="5" id="KW-0812">Transmembrane</keyword>
<dbReference type="EMBL" id="AFNT02000003">
    <property type="protein sequence ID" value="ERJ07397.1"/>
    <property type="molecule type" value="Genomic_DNA"/>
</dbReference>
<dbReference type="AlphaFoldDB" id="F7PMJ7"/>
<reference evidence="7 8" key="1">
    <citation type="journal article" date="2011" name="J. Bacteriol.">
        <title>Genome sequence of Halorhabdus tiamatea, the first archaeon isolated from a deep-sea anoxic brine lake.</title>
        <authorList>
            <person name="Antunes A."/>
            <person name="Alam I."/>
            <person name="Bajic V.B."/>
            <person name="Stingl U."/>
        </authorList>
    </citation>
    <scope>NUCLEOTIDE SEQUENCE [LARGE SCALE GENOMIC DNA]</scope>
    <source>
        <strain evidence="7 8">SARL4B</strain>
    </source>
</reference>
<dbReference type="NCBIfam" id="NF037959">
    <property type="entry name" value="MFS_SpdSyn"/>
    <property type="match status" value="1"/>
</dbReference>
<dbReference type="Proteomes" id="UP000003861">
    <property type="component" value="Unassembled WGS sequence"/>
</dbReference>
<dbReference type="GO" id="GO:0004766">
    <property type="term" value="F:spermidine synthase activity"/>
    <property type="evidence" value="ECO:0007669"/>
    <property type="project" value="UniProtKB-EC"/>
</dbReference>
<dbReference type="PATRIC" id="fig|1033806.13.peg.373"/>
<evidence type="ECO:0000313" key="7">
    <source>
        <dbReference type="EMBL" id="ERJ07397.1"/>
    </source>
</evidence>
<keyword evidence="3 4" id="KW-0620">Polyamine biosynthesis</keyword>
<evidence type="ECO:0000259" key="6">
    <source>
        <dbReference type="PROSITE" id="PS51006"/>
    </source>
</evidence>
<feature type="transmembrane region" description="Helical" evidence="5">
    <location>
        <begin position="115"/>
        <end position="138"/>
    </location>
</feature>